<proteinExistence type="predicted"/>
<feature type="transmembrane region" description="Helical" evidence="1">
    <location>
        <begin position="64"/>
        <end position="86"/>
    </location>
</feature>
<dbReference type="EMBL" id="CP109019">
    <property type="protein sequence ID" value="WUT80881.1"/>
    <property type="molecule type" value="Genomic_DNA"/>
</dbReference>
<feature type="transmembrane region" description="Helical" evidence="1">
    <location>
        <begin position="24"/>
        <end position="44"/>
    </location>
</feature>
<keyword evidence="3" id="KW-1185">Reference proteome</keyword>
<dbReference type="Proteomes" id="UP001432060">
    <property type="component" value="Chromosome"/>
</dbReference>
<evidence type="ECO:0000313" key="2">
    <source>
        <dbReference type="EMBL" id="WUT80881.1"/>
    </source>
</evidence>
<name>A0ABZ1XBK0_9ACTN</name>
<keyword evidence="1" id="KW-0472">Membrane</keyword>
<sequence>MNTFDHTSPVEPRWRGGASRKETVLFRLVWCMGAALVIASLLLIAGACAADTMAGESGQPAGVLGAIGLCLGAILVVFGLLAHGIAQKPGRR</sequence>
<evidence type="ECO:0000313" key="3">
    <source>
        <dbReference type="Proteomes" id="UP001432060"/>
    </source>
</evidence>
<protein>
    <recommendedName>
        <fullName evidence="4">Integral membrane protein</fullName>
    </recommendedName>
</protein>
<evidence type="ECO:0000256" key="1">
    <source>
        <dbReference type="SAM" id="Phobius"/>
    </source>
</evidence>
<gene>
    <name evidence="2" type="ORF">OG515_01130</name>
</gene>
<keyword evidence="1" id="KW-0812">Transmembrane</keyword>
<evidence type="ECO:0008006" key="4">
    <source>
        <dbReference type="Google" id="ProtNLM"/>
    </source>
</evidence>
<accession>A0ABZ1XBK0</accession>
<organism evidence="2 3">
    <name type="scientific">Streptomyces melanogenes</name>
    <dbReference type="NCBI Taxonomy" id="67326"/>
    <lineage>
        <taxon>Bacteria</taxon>
        <taxon>Bacillati</taxon>
        <taxon>Actinomycetota</taxon>
        <taxon>Actinomycetes</taxon>
        <taxon>Kitasatosporales</taxon>
        <taxon>Streptomycetaceae</taxon>
        <taxon>Streptomyces</taxon>
    </lineage>
</organism>
<reference evidence="2" key="1">
    <citation type="submission" date="2022-10" db="EMBL/GenBank/DDBJ databases">
        <title>The complete genomes of actinobacterial strains from the NBC collection.</title>
        <authorList>
            <person name="Joergensen T.S."/>
            <person name="Alvarez Arevalo M."/>
            <person name="Sterndorff E.B."/>
            <person name="Faurdal D."/>
            <person name="Vuksanovic O."/>
            <person name="Mourched A.-S."/>
            <person name="Charusanti P."/>
            <person name="Shaw S."/>
            <person name="Blin K."/>
            <person name="Weber T."/>
        </authorList>
    </citation>
    <scope>NUCLEOTIDE SEQUENCE</scope>
    <source>
        <strain evidence="2">NBC_00668</strain>
    </source>
</reference>
<keyword evidence="1" id="KW-1133">Transmembrane helix</keyword>
<dbReference type="RefSeq" id="WP_329394817.1">
    <property type="nucleotide sequence ID" value="NZ_CP109019.1"/>
</dbReference>